<keyword evidence="1" id="KW-0472">Membrane</keyword>
<keyword evidence="1" id="KW-0812">Transmembrane</keyword>
<reference evidence="2 3" key="2">
    <citation type="submission" date="2020-06" db="EMBL/GenBank/DDBJ databases">
        <title>Antribacter stalactiti gen. nov., sp. nov., a new member of the family Nacardiaceae isolated from a cave.</title>
        <authorList>
            <person name="Kim I.S."/>
        </authorList>
    </citation>
    <scope>NUCLEOTIDE SEQUENCE [LARGE SCALE GENOMIC DNA]</scope>
    <source>
        <strain evidence="2 3">YC2-7</strain>
    </source>
</reference>
<proteinExistence type="predicted"/>
<dbReference type="EMBL" id="VCQU01000001">
    <property type="protein sequence ID" value="NMN94144.1"/>
    <property type="molecule type" value="Genomic_DNA"/>
</dbReference>
<keyword evidence="1" id="KW-1133">Transmembrane helix</keyword>
<sequence>MLRGLGESALVAVRRWAHPREREIRKRRRARRRSIRYSAASGATAVGAAGLAIVAAPVWAVVITSSGAVALVVPAALATRKYLRLKAKPLPPVGAQVRALPPVGSAARGPMVRLAKVEKSLSHVLAVVARSAPVPADELAETAAAAESAAEALHALSIDIVSLEQAAKLAGQAAFELQQSVMAARAELDSGLREYEHLLQAAARMTVPQGALPTPSERANLELRVAADRLDGWAEALAELAGAPRAIGPGPTSPAA</sequence>
<name>A0A848KA59_9NOCA</name>
<accession>A0A848KA59</accession>
<dbReference type="AlphaFoldDB" id="A0A848KA59"/>
<feature type="transmembrane region" description="Helical" evidence="1">
    <location>
        <begin position="59"/>
        <end position="78"/>
    </location>
</feature>
<keyword evidence="3" id="KW-1185">Reference proteome</keyword>
<dbReference type="Proteomes" id="UP000535543">
    <property type="component" value="Unassembled WGS sequence"/>
</dbReference>
<protein>
    <submittedName>
        <fullName evidence="2">Uncharacterized protein</fullName>
    </submittedName>
</protein>
<evidence type="ECO:0000256" key="1">
    <source>
        <dbReference type="SAM" id="Phobius"/>
    </source>
</evidence>
<reference evidence="2 3" key="1">
    <citation type="submission" date="2019-05" db="EMBL/GenBank/DDBJ databases">
        <authorList>
            <person name="Lee S.D."/>
        </authorList>
    </citation>
    <scope>NUCLEOTIDE SEQUENCE [LARGE SCALE GENOMIC DNA]</scope>
    <source>
        <strain evidence="2 3">YC2-7</strain>
    </source>
</reference>
<feature type="transmembrane region" description="Helical" evidence="1">
    <location>
        <begin position="35"/>
        <end position="53"/>
    </location>
</feature>
<gene>
    <name evidence="2" type="ORF">FGL95_03720</name>
</gene>
<comment type="caution">
    <text evidence="2">The sequence shown here is derived from an EMBL/GenBank/DDBJ whole genome shotgun (WGS) entry which is preliminary data.</text>
</comment>
<dbReference type="Pfam" id="PF25587">
    <property type="entry name" value="Rv2743c"/>
    <property type="match status" value="1"/>
</dbReference>
<evidence type="ECO:0000313" key="2">
    <source>
        <dbReference type="EMBL" id="NMN94144.1"/>
    </source>
</evidence>
<dbReference type="NCBIfam" id="NF047839">
    <property type="entry name" value="PspM_Rv2743c"/>
    <property type="match status" value="1"/>
</dbReference>
<evidence type="ECO:0000313" key="3">
    <source>
        <dbReference type="Proteomes" id="UP000535543"/>
    </source>
</evidence>
<dbReference type="InterPro" id="IPR057952">
    <property type="entry name" value="Rv2743c-like"/>
</dbReference>
<organism evidence="2 3">
    <name type="scientific">Antrihabitans stalactiti</name>
    <dbReference type="NCBI Taxonomy" id="2584121"/>
    <lineage>
        <taxon>Bacteria</taxon>
        <taxon>Bacillati</taxon>
        <taxon>Actinomycetota</taxon>
        <taxon>Actinomycetes</taxon>
        <taxon>Mycobacteriales</taxon>
        <taxon>Nocardiaceae</taxon>
        <taxon>Antrihabitans</taxon>
    </lineage>
</organism>
<dbReference type="RefSeq" id="WP_169584833.1">
    <property type="nucleotide sequence ID" value="NZ_VCQU01000001.1"/>
</dbReference>